<feature type="region of interest" description="Disordered" evidence="1">
    <location>
        <begin position="21"/>
        <end position="40"/>
    </location>
</feature>
<sequence>MKADLSYSGLTLNHYIKTLPSSCSHPKQRSSENHFQTTFS</sequence>
<evidence type="ECO:0000313" key="2">
    <source>
        <dbReference type="EMBL" id="EGQ77133.1"/>
    </source>
</evidence>
<evidence type="ECO:0000313" key="3">
    <source>
        <dbReference type="Proteomes" id="UP000004982"/>
    </source>
</evidence>
<organism evidence="2 3">
    <name type="scientific">Neisseria macacae ATCC 33926</name>
    <dbReference type="NCBI Taxonomy" id="997348"/>
    <lineage>
        <taxon>Bacteria</taxon>
        <taxon>Pseudomonadati</taxon>
        <taxon>Pseudomonadota</taxon>
        <taxon>Betaproteobacteria</taxon>
        <taxon>Neisseriales</taxon>
        <taxon>Neisseriaceae</taxon>
        <taxon>Neisseria</taxon>
    </lineage>
</organism>
<accession>A0AA36UJG5</accession>
<dbReference type="EMBL" id="AFQE01000062">
    <property type="protein sequence ID" value="EGQ77133.1"/>
    <property type="molecule type" value="Genomic_DNA"/>
</dbReference>
<protein>
    <submittedName>
        <fullName evidence="2">Uncharacterized protein</fullName>
    </submittedName>
</protein>
<comment type="caution">
    <text evidence="2">The sequence shown here is derived from an EMBL/GenBank/DDBJ whole genome shotgun (WGS) entry which is preliminary data.</text>
</comment>
<gene>
    <name evidence="2" type="ORF">HMPREF9418_1359</name>
</gene>
<reference evidence="2 3" key="1">
    <citation type="submission" date="2011-05" db="EMBL/GenBank/DDBJ databases">
        <authorList>
            <person name="Muzny D."/>
            <person name="Qin X."/>
            <person name="Deng J."/>
            <person name="Jiang H."/>
            <person name="Liu Y."/>
            <person name="Qu J."/>
            <person name="Song X.-Z."/>
            <person name="Zhang L."/>
            <person name="Thornton R."/>
            <person name="Coyle M."/>
            <person name="Francisco L."/>
            <person name="Jackson L."/>
            <person name="Javaid M."/>
            <person name="Korchina V."/>
            <person name="Kovar C."/>
            <person name="Mata R."/>
            <person name="Mathew T."/>
            <person name="Ngo R."/>
            <person name="Nguyen L."/>
            <person name="Nguyen N."/>
            <person name="Okwuonu G."/>
            <person name="Ongeri F."/>
            <person name="Pham C."/>
            <person name="Simmons D."/>
            <person name="Wilczek-Boney K."/>
            <person name="Hale W."/>
            <person name="Jakkamsetti A."/>
            <person name="Pham P."/>
            <person name="Ruth R."/>
            <person name="San Lucas F."/>
            <person name="Warren J."/>
            <person name="Zhang J."/>
            <person name="Zhao Z."/>
            <person name="Zhou C."/>
            <person name="Zhu D."/>
            <person name="Lee S."/>
            <person name="Bess C."/>
            <person name="Blankenburg K."/>
            <person name="Forbes L."/>
            <person name="Fu Q."/>
            <person name="Gubbala S."/>
            <person name="Hirani K."/>
            <person name="Jayaseelan J.C."/>
            <person name="Lara F."/>
            <person name="Munidasa M."/>
            <person name="Palculict T."/>
            <person name="Patil S."/>
            <person name="Pu L.-L."/>
            <person name="Saada N."/>
            <person name="Tang L."/>
            <person name="Weissenberger G."/>
            <person name="Zhu Y."/>
            <person name="Hemphill L."/>
            <person name="Shang Y."/>
            <person name="Youmans B."/>
            <person name="Ayvaz T."/>
            <person name="Ross M."/>
            <person name="Santibanez J."/>
            <person name="Aqrawi P."/>
            <person name="Gross S."/>
            <person name="Joshi V."/>
            <person name="Fowler G."/>
            <person name="Nazareth L."/>
            <person name="Reid J."/>
            <person name="Worley K."/>
            <person name="Petrosino J."/>
            <person name="Highlander S."/>
            <person name="Gibbs R."/>
        </authorList>
    </citation>
    <scope>NUCLEOTIDE SEQUENCE [LARGE SCALE GENOMIC DNA]</scope>
    <source>
        <strain evidence="2 3">ATCC 33926</strain>
    </source>
</reference>
<evidence type="ECO:0000256" key="1">
    <source>
        <dbReference type="SAM" id="MobiDB-lite"/>
    </source>
</evidence>
<dbReference type="Proteomes" id="UP000004982">
    <property type="component" value="Unassembled WGS sequence"/>
</dbReference>
<dbReference type="AlphaFoldDB" id="A0AA36UJG5"/>
<name>A0AA36UJG5_9NEIS</name>
<proteinExistence type="predicted"/>